<dbReference type="EMBL" id="GGMS01005939">
    <property type="protein sequence ID" value="MBY75142.1"/>
    <property type="molecule type" value="Transcribed_RNA"/>
</dbReference>
<reference evidence="1" key="1">
    <citation type="submission" date="2018-04" db="EMBL/GenBank/DDBJ databases">
        <title>Transcriptome assembly of Sipha flava.</title>
        <authorList>
            <person name="Scully E.D."/>
            <person name="Geib S.M."/>
            <person name="Palmer N.A."/>
            <person name="Koch K."/>
            <person name="Bradshaw J."/>
            <person name="Heng-Moss T."/>
            <person name="Sarath G."/>
        </authorList>
    </citation>
    <scope>NUCLEOTIDE SEQUENCE</scope>
</reference>
<evidence type="ECO:0008006" key="2">
    <source>
        <dbReference type="Google" id="ProtNLM"/>
    </source>
</evidence>
<protein>
    <recommendedName>
        <fullName evidence="2">Reverse transcriptase domain-containing protein</fullName>
    </recommendedName>
</protein>
<dbReference type="PRINTS" id="PR01345">
    <property type="entry name" value="CERVTRCPTASE"/>
</dbReference>
<organism evidence="1">
    <name type="scientific">Sipha flava</name>
    <name type="common">yellow sugarcane aphid</name>
    <dbReference type="NCBI Taxonomy" id="143950"/>
    <lineage>
        <taxon>Eukaryota</taxon>
        <taxon>Metazoa</taxon>
        <taxon>Ecdysozoa</taxon>
        <taxon>Arthropoda</taxon>
        <taxon>Hexapoda</taxon>
        <taxon>Insecta</taxon>
        <taxon>Pterygota</taxon>
        <taxon>Neoptera</taxon>
        <taxon>Paraneoptera</taxon>
        <taxon>Hemiptera</taxon>
        <taxon>Sternorrhyncha</taxon>
        <taxon>Aphidomorpha</taxon>
        <taxon>Aphidoidea</taxon>
        <taxon>Aphididae</taxon>
        <taxon>Sipha</taxon>
    </lineage>
</organism>
<evidence type="ECO:0000313" key="1">
    <source>
        <dbReference type="EMBL" id="MBY75142.1"/>
    </source>
</evidence>
<accession>A0A2S2QD68</accession>
<dbReference type="OrthoDB" id="6608235at2759"/>
<dbReference type="AlphaFoldDB" id="A0A2S2QD68"/>
<sequence>MFADDLKLYRKIENFSDCIALQDDLNNLVSWFNKIGLQFNVAKCHSMSFLRHRSSINYTYSINGTSLIPVYSKKDLGVIFNTDLNFHTHTENICCKALKTLGFVIRVSKEFNL</sequence>
<name>A0A2S2QD68_9HEMI</name>
<gene>
    <name evidence="1" type="ORF">g.2188</name>
</gene>
<proteinExistence type="predicted"/>